<dbReference type="InterPro" id="IPR040921">
    <property type="entry name" value="Peptidase_S66C"/>
</dbReference>
<feature type="domain" description="LD-carboxypeptidase C-terminal" evidence="7">
    <location>
        <begin position="178"/>
        <end position="284"/>
    </location>
</feature>
<dbReference type="InterPro" id="IPR027478">
    <property type="entry name" value="LdcA_N"/>
</dbReference>
<keyword evidence="5" id="KW-0720">Serine protease</keyword>
<reference evidence="8 9" key="1">
    <citation type="submission" date="2019-05" db="EMBL/GenBank/DDBJ databases">
        <title>The metagenome of a microbial culture collection derived from dairy environment covers the genomic content of the human microbiome.</title>
        <authorList>
            <person name="Roder T."/>
            <person name="Wuthrich D."/>
            <person name="Sattari Z."/>
            <person name="Von Ah U."/>
            <person name="Bar C."/>
            <person name="Ronchi F."/>
            <person name="Macpherson A.J."/>
            <person name="Ganal-Vonarburg S.C."/>
            <person name="Bruggmann R."/>
            <person name="Vergeres G."/>
        </authorList>
    </citation>
    <scope>NUCLEOTIDE SEQUENCE [LARGE SCALE GENOMIC DNA]</scope>
    <source>
        <strain evidence="8 9">FAM 24227</strain>
    </source>
</reference>
<dbReference type="Proteomes" id="UP000306420">
    <property type="component" value="Unassembled WGS sequence"/>
</dbReference>
<protein>
    <recommendedName>
        <fullName evidence="10">LD-carboxypeptidase</fullName>
    </recommendedName>
</protein>
<dbReference type="Pfam" id="PF02016">
    <property type="entry name" value="Peptidase_S66"/>
    <property type="match status" value="1"/>
</dbReference>
<organism evidence="8 9">
    <name type="scientific">Ruoffia tabacinasalis</name>
    <dbReference type="NCBI Taxonomy" id="87458"/>
    <lineage>
        <taxon>Bacteria</taxon>
        <taxon>Bacillati</taxon>
        <taxon>Bacillota</taxon>
        <taxon>Bacilli</taxon>
        <taxon>Lactobacillales</taxon>
        <taxon>Aerococcaceae</taxon>
        <taxon>Ruoffia</taxon>
    </lineage>
</organism>
<sequence length="285" mass="32525">MHLNSDDEVILLGCSNGLDLDEQVRLKITSLYDCLVNEFDLKVHISPTIYIDPINNETHDATYRKEELYNALIDPNIKAIFDLSGGDLALEVLNQFTEDDWRAIESISDKFYLGYSDNTVIINALLLKTNVKAVNFLATNIIKDNTGVAKDSFKRVLLNNERIDRGSTTPNKIEESAIIIGGNIRCYLKLAGTPYFNLDNAEGLLLEGQSGDINKMRSYLSQLDLLNILDRMKFVVIGHFSEIKEKGQEDELYKLVQTYQNKYNFKLYFTDYVGHHEAVYPFIMN</sequence>
<dbReference type="InterPro" id="IPR040449">
    <property type="entry name" value="Peptidase_S66_N"/>
</dbReference>
<dbReference type="PANTHER" id="PTHR30237">
    <property type="entry name" value="MURAMOYLTETRAPEPTIDE CARBOXYPEPTIDASE"/>
    <property type="match status" value="1"/>
</dbReference>
<dbReference type="InterPro" id="IPR027461">
    <property type="entry name" value="Carboxypeptidase_A_C_sf"/>
</dbReference>
<dbReference type="Gene3D" id="3.40.50.10740">
    <property type="entry name" value="Class I glutamine amidotransferase-like"/>
    <property type="match status" value="1"/>
</dbReference>
<name>A0A5R9EJE9_9LACT</name>
<evidence type="ECO:0000256" key="2">
    <source>
        <dbReference type="ARBA" id="ARBA00022645"/>
    </source>
</evidence>
<evidence type="ECO:0008006" key="10">
    <source>
        <dbReference type="Google" id="ProtNLM"/>
    </source>
</evidence>
<evidence type="ECO:0000256" key="3">
    <source>
        <dbReference type="ARBA" id="ARBA00022670"/>
    </source>
</evidence>
<dbReference type="GO" id="GO:0004180">
    <property type="term" value="F:carboxypeptidase activity"/>
    <property type="evidence" value="ECO:0007669"/>
    <property type="project" value="UniProtKB-KW"/>
</dbReference>
<dbReference type="SUPFAM" id="SSF141986">
    <property type="entry name" value="LD-carboxypeptidase A C-terminal domain-like"/>
    <property type="match status" value="1"/>
</dbReference>
<dbReference type="InterPro" id="IPR003507">
    <property type="entry name" value="S66_fam"/>
</dbReference>
<evidence type="ECO:0000313" key="8">
    <source>
        <dbReference type="EMBL" id="TLQ49539.1"/>
    </source>
</evidence>
<dbReference type="InterPro" id="IPR029062">
    <property type="entry name" value="Class_I_gatase-like"/>
</dbReference>
<gene>
    <name evidence="8" type="ORF">FEZ33_00725</name>
</gene>
<feature type="domain" description="LD-carboxypeptidase N-terminal" evidence="6">
    <location>
        <begin position="25"/>
        <end position="133"/>
    </location>
</feature>
<evidence type="ECO:0000256" key="4">
    <source>
        <dbReference type="ARBA" id="ARBA00022801"/>
    </source>
</evidence>
<keyword evidence="2" id="KW-0121">Carboxypeptidase</keyword>
<evidence type="ECO:0000259" key="6">
    <source>
        <dbReference type="Pfam" id="PF02016"/>
    </source>
</evidence>
<keyword evidence="4" id="KW-0378">Hydrolase</keyword>
<dbReference type="RefSeq" id="WP_138403461.1">
    <property type="nucleotide sequence ID" value="NZ_VBSP01000001.1"/>
</dbReference>
<keyword evidence="3" id="KW-0645">Protease</keyword>
<comment type="caution">
    <text evidence="8">The sequence shown here is derived from an EMBL/GenBank/DDBJ whole genome shotgun (WGS) entry which is preliminary data.</text>
</comment>
<evidence type="ECO:0000259" key="7">
    <source>
        <dbReference type="Pfam" id="PF17676"/>
    </source>
</evidence>
<comment type="similarity">
    <text evidence="1">Belongs to the peptidase S66 family.</text>
</comment>
<evidence type="ECO:0000313" key="9">
    <source>
        <dbReference type="Proteomes" id="UP000306420"/>
    </source>
</evidence>
<proteinExistence type="inferred from homology"/>
<dbReference type="GO" id="GO:0006508">
    <property type="term" value="P:proteolysis"/>
    <property type="evidence" value="ECO:0007669"/>
    <property type="project" value="UniProtKB-KW"/>
</dbReference>
<dbReference type="GO" id="GO:0008236">
    <property type="term" value="F:serine-type peptidase activity"/>
    <property type="evidence" value="ECO:0007669"/>
    <property type="project" value="UniProtKB-KW"/>
</dbReference>
<dbReference type="AlphaFoldDB" id="A0A5R9EJE9"/>
<dbReference type="EMBL" id="VBSP01000001">
    <property type="protein sequence ID" value="TLQ49539.1"/>
    <property type="molecule type" value="Genomic_DNA"/>
</dbReference>
<evidence type="ECO:0000256" key="1">
    <source>
        <dbReference type="ARBA" id="ARBA00010233"/>
    </source>
</evidence>
<dbReference type="SUPFAM" id="SSF52317">
    <property type="entry name" value="Class I glutamine amidotransferase-like"/>
    <property type="match status" value="1"/>
</dbReference>
<dbReference type="Gene3D" id="3.50.30.60">
    <property type="entry name" value="LD-carboxypeptidase A C-terminal domain-like"/>
    <property type="match status" value="1"/>
</dbReference>
<dbReference type="Pfam" id="PF17676">
    <property type="entry name" value="Peptidase_S66C"/>
    <property type="match status" value="1"/>
</dbReference>
<accession>A0A5R9EJE9</accession>
<dbReference type="OrthoDB" id="9807329at2"/>
<evidence type="ECO:0000256" key="5">
    <source>
        <dbReference type="ARBA" id="ARBA00022825"/>
    </source>
</evidence>
<dbReference type="PANTHER" id="PTHR30237:SF2">
    <property type="entry name" value="MUREIN TETRAPEPTIDE CARBOXYPEPTIDASE"/>
    <property type="match status" value="1"/>
</dbReference>